<accession>A0AAV4HIX1</accession>
<evidence type="ECO:0000313" key="2">
    <source>
        <dbReference type="Proteomes" id="UP000762676"/>
    </source>
</evidence>
<reference evidence="1 2" key="1">
    <citation type="journal article" date="2021" name="Elife">
        <title>Chloroplast acquisition without the gene transfer in kleptoplastic sea slugs, Plakobranchus ocellatus.</title>
        <authorList>
            <person name="Maeda T."/>
            <person name="Takahashi S."/>
            <person name="Yoshida T."/>
            <person name="Shimamura S."/>
            <person name="Takaki Y."/>
            <person name="Nagai Y."/>
            <person name="Toyoda A."/>
            <person name="Suzuki Y."/>
            <person name="Arimoto A."/>
            <person name="Ishii H."/>
            <person name="Satoh N."/>
            <person name="Nishiyama T."/>
            <person name="Hasebe M."/>
            <person name="Maruyama T."/>
            <person name="Minagawa J."/>
            <person name="Obokata J."/>
            <person name="Shigenobu S."/>
        </authorList>
    </citation>
    <scope>NUCLEOTIDE SEQUENCE [LARGE SCALE GENOMIC DNA]</scope>
</reference>
<sequence>MLKDAITKISGLGAIDKDKITISRDTDAGTITITISGYGPDKVITLSGYQVKAQTDAIVDINSEGIPNEDPSGGKDLFNAILAARDKAINEIVNAPDQAAIDAAKNDGLSAIRAAVAKYNDYLAQVVANNNSRQALANLKTALETALGKKVVKSTKTKAELDAINLDSITKDSFHTALGISQDLSTVTELN</sequence>
<gene>
    <name evidence="1" type="ORF">ElyMa_000991000</name>
</gene>
<evidence type="ECO:0000313" key="1">
    <source>
        <dbReference type="EMBL" id="GFR97352.1"/>
    </source>
</evidence>
<dbReference type="EMBL" id="BMAT01002023">
    <property type="protein sequence ID" value="GFR97352.1"/>
    <property type="molecule type" value="Genomic_DNA"/>
</dbReference>
<comment type="caution">
    <text evidence="1">The sequence shown here is derived from an EMBL/GenBank/DDBJ whole genome shotgun (WGS) entry which is preliminary data.</text>
</comment>
<dbReference type="AlphaFoldDB" id="A0AAV4HIX1"/>
<organism evidence="1 2">
    <name type="scientific">Elysia marginata</name>
    <dbReference type="NCBI Taxonomy" id="1093978"/>
    <lineage>
        <taxon>Eukaryota</taxon>
        <taxon>Metazoa</taxon>
        <taxon>Spiralia</taxon>
        <taxon>Lophotrochozoa</taxon>
        <taxon>Mollusca</taxon>
        <taxon>Gastropoda</taxon>
        <taxon>Heterobranchia</taxon>
        <taxon>Euthyneura</taxon>
        <taxon>Panpulmonata</taxon>
        <taxon>Sacoglossa</taxon>
        <taxon>Placobranchoidea</taxon>
        <taxon>Plakobranchidae</taxon>
        <taxon>Elysia</taxon>
    </lineage>
</organism>
<proteinExistence type="predicted"/>
<dbReference type="Proteomes" id="UP000762676">
    <property type="component" value="Unassembled WGS sequence"/>
</dbReference>
<keyword evidence="2" id="KW-1185">Reference proteome</keyword>
<name>A0AAV4HIX1_9GAST</name>
<protein>
    <submittedName>
        <fullName evidence="1">Uncharacterized protein</fullName>
    </submittedName>
</protein>